<proteinExistence type="predicted"/>
<evidence type="ECO:0008006" key="3">
    <source>
        <dbReference type="Google" id="ProtNLM"/>
    </source>
</evidence>
<keyword evidence="2" id="KW-1185">Reference proteome</keyword>
<dbReference type="Proteomes" id="UP000216913">
    <property type="component" value="Unassembled WGS sequence"/>
</dbReference>
<dbReference type="RefSeq" id="WP_094800089.1">
    <property type="nucleotide sequence ID" value="NZ_NEVP01000006.1"/>
</dbReference>
<dbReference type="InterPro" id="IPR014931">
    <property type="entry name" value="DUF1805"/>
</dbReference>
<dbReference type="Gene3D" id="3.30.1980.10">
    <property type="entry name" value="Hypothetical protein YunC"/>
    <property type="match status" value="1"/>
</dbReference>
<dbReference type="SUPFAM" id="SSF102891">
    <property type="entry name" value="Hypothetical protein Ta1206"/>
    <property type="match status" value="1"/>
</dbReference>
<name>A0A261TSX5_9BORD</name>
<evidence type="ECO:0000313" key="1">
    <source>
        <dbReference type="EMBL" id="OZI52130.1"/>
    </source>
</evidence>
<comment type="caution">
    <text evidence="1">The sequence shown here is derived from an EMBL/GenBank/DDBJ whole genome shotgun (WGS) entry which is preliminary data.</text>
</comment>
<dbReference type="Pfam" id="PF08827">
    <property type="entry name" value="DUF1805"/>
    <property type="match status" value="1"/>
</dbReference>
<organism evidence="1 2">
    <name type="scientific">Bordetella genomosp. 5</name>
    <dbReference type="NCBI Taxonomy" id="1395608"/>
    <lineage>
        <taxon>Bacteria</taxon>
        <taxon>Pseudomonadati</taxon>
        <taxon>Pseudomonadota</taxon>
        <taxon>Betaproteobacteria</taxon>
        <taxon>Burkholderiales</taxon>
        <taxon>Alcaligenaceae</taxon>
        <taxon>Bordetella</taxon>
    </lineage>
</organism>
<dbReference type="OrthoDB" id="8639008at2"/>
<dbReference type="InterPro" id="IPR036493">
    <property type="entry name" value="YunC_sf"/>
</dbReference>
<reference evidence="1 2" key="1">
    <citation type="submission" date="2017-05" db="EMBL/GenBank/DDBJ databases">
        <title>Complete and WGS of Bordetella genogroups.</title>
        <authorList>
            <person name="Spilker T."/>
            <person name="LiPuma J."/>
        </authorList>
    </citation>
    <scope>NUCLEOTIDE SEQUENCE [LARGE SCALE GENOMIC DNA]</scope>
    <source>
        <strain evidence="1 2">AU10456</strain>
    </source>
</reference>
<accession>A0A261TSX5</accession>
<protein>
    <recommendedName>
        <fullName evidence="3">DUF1805 domain-containing protein</fullName>
    </recommendedName>
</protein>
<gene>
    <name evidence="1" type="ORF">CAL25_11625</name>
</gene>
<dbReference type="AlphaFoldDB" id="A0A261TSX5"/>
<dbReference type="EMBL" id="NEVP01000006">
    <property type="protein sequence ID" value="OZI52130.1"/>
    <property type="molecule type" value="Genomic_DNA"/>
</dbReference>
<sequence length="89" mass="9319">MSVDLSAFQQVRIELKRPLLMLVGSQGMLACGYLNPATFEKTGEAIAIVSGVSSFEDMRGTVISAVSPAAVALGVTPGMTGEEALQRFV</sequence>
<evidence type="ECO:0000313" key="2">
    <source>
        <dbReference type="Proteomes" id="UP000216913"/>
    </source>
</evidence>